<accession>A0AAU7C9P0</accession>
<feature type="transmembrane region" description="Helical" evidence="2">
    <location>
        <begin position="151"/>
        <end position="171"/>
    </location>
</feature>
<feature type="transmembrane region" description="Helical" evidence="2">
    <location>
        <begin position="192"/>
        <end position="212"/>
    </location>
</feature>
<evidence type="ECO:0000313" key="3">
    <source>
        <dbReference type="EMBL" id="XBH01949.1"/>
    </source>
</evidence>
<dbReference type="EMBL" id="CP155447">
    <property type="protein sequence ID" value="XBH01949.1"/>
    <property type="molecule type" value="Genomic_DNA"/>
</dbReference>
<name>A0AAU7C9P0_9BACT</name>
<feature type="transmembrane region" description="Helical" evidence="2">
    <location>
        <begin position="118"/>
        <end position="139"/>
    </location>
</feature>
<evidence type="ECO:0000256" key="2">
    <source>
        <dbReference type="SAM" id="Phobius"/>
    </source>
</evidence>
<protein>
    <recommendedName>
        <fullName evidence="4">DUF420 domain-containing protein</fullName>
    </recommendedName>
</protein>
<keyword evidence="2" id="KW-0472">Membrane</keyword>
<proteinExistence type="predicted"/>
<feature type="region of interest" description="Disordered" evidence="1">
    <location>
        <begin position="1"/>
        <end position="20"/>
    </location>
</feature>
<feature type="transmembrane region" description="Helical" evidence="2">
    <location>
        <begin position="28"/>
        <end position="49"/>
    </location>
</feature>
<sequence length="216" mass="24083">MDGPTPTRVEETRKPGNRQAAAGRRFGVADGMILVVATAIGLAASRAYAPDLKVIWVTVSPWPDEGPSISLFTEIFISLESFLILPWLASWTVACLLLQWRVARPPRRRIVRQPGMMACLVATVVIGLTVPVGLTVWVMTEPDNGLHLYRISRTLIFSSVHVGAAVAWCWVTMALGRQWRPEPTWLDRSGRILGSIWIAISITSIIHIYQTFCIHW</sequence>
<dbReference type="RefSeq" id="WP_406694691.1">
    <property type="nucleotide sequence ID" value="NZ_CP155447.1"/>
</dbReference>
<reference evidence="3" key="1">
    <citation type="submission" date="2024-05" db="EMBL/GenBank/DDBJ databases">
        <title>Planctomycetes of the genus Singulisphaera possess chitinolytic capabilities.</title>
        <authorList>
            <person name="Ivanova A."/>
        </authorList>
    </citation>
    <scope>NUCLEOTIDE SEQUENCE</scope>
    <source>
        <strain evidence="3">Ch08T</strain>
    </source>
</reference>
<feature type="transmembrane region" description="Helical" evidence="2">
    <location>
        <begin position="69"/>
        <end position="98"/>
    </location>
</feature>
<dbReference type="AlphaFoldDB" id="A0AAU7C9P0"/>
<gene>
    <name evidence="3" type="ORF">V5E97_26915</name>
</gene>
<keyword evidence="2" id="KW-0812">Transmembrane</keyword>
<organism evidence="3">
    <name type="scientific">Singulisphaera sp. Ch08</name>
    <dbReference type="NCBI Taxonomy" id="3120278"/>
    <lineage>
        <taxon>Bacteria</taxon>
        <taxon>Pseudomonadati</taxon>
        <taxon>Planctomycetota</taxon>
        <taxon>Planctomycetia</taxon>
        <taxon>Isosphaerales</taxon>
        <taxon>Isosphaeraceae</taxon>
        <taxon>Singulisphaera</taxon>
    </lineage>
</organism>
<evidence type="ECO:0000256" key="1">
    <source>
        <dbReference type="SAM" id="MobiDB-lite"/>
    </source>
</evidence>
<keyword evidence="2" id="KW-1133">Transmembrane helix</keyword>
<evidence type="ECO:0008006" key="4">
    <source>
        <dbReference type="Google" id="ProtNLM"/>
    </source>
</evidence>